<dbReference type="GO" id="GO:0030425">
    <property type="term" value="C:dendrite"/>
    <property type="evidence" value="ECO:0007669"/>
    <property type="project" value="TreeGrafter"/>
</dbReference>
<dbReference type="InterPro" id="IPR057480">
    <property type="entry name" value="MAP1A/B/S-like_MBL"/>
</dbReference>
<dbReference type="GO" id="GO:0005875">
    <property type="term" value="C:microtubule associated complex"/>
    <property type="evidence" value="ECO:0007669"/>
    <property type="project" value="TreeGrafter"/>
</dbReference>
<evidence type="ECO:0000259" key="2">
    <source>
        <dbReference type="Pfam" id="PF25281"/>
    </source>
</evidence>
<evidence type="ECO:0000256" key="1">
    <source>
        <dbReference type="SAM" id="MobiDB-lite"/>
    </source>
</evidence>
<sequence>ITLNPAERANLLTDGTQDFIHFVSNMLHTTDICQALVPTDVVGNIRFTHPTLYVFPGGDGDSALFGVNGFNMLIDGGYERRACSWDLTRHLDRLDAVVMTRLNASTTAGLASLIHRKVVQPVHPHIGYMFANLLEPSTSRSPDGNKHFDPLLVHLLDEGHRILSDARKLELEPQAVFREDGMEPINLYHKVGHGSLDMYVLNPARDSPEVKEFLRLWKAGDAIGLGCRSFSVKLGQREVQIPVTSLVSLCVLLVWQPSDPKEKITRILLPGSTPQQKIFEAFAKLRHLSCLKYPTCTAKSLHEIIGETEKEHKKKTKVETVEAVKQKIASSVSSPRIKSKTEKSEKKVIKSLDELDNKDLEKMLIGEVAEVVNEQISNIQRSEVHTPSPIKAKISSGSSERSGRSAKKETYTRASSVYKRTKDEANKRAIDSSKLDSQDAESTVTESSARSVAASSKRMASVRRTERSTARSEKIVHKTVEKVPKPIKKSEKKIGEKETKQDKTVEDVPRESTGEAEKPVDLGDSAEKLAHKVEMGKESVERLADVNQVVEKEKTSQALILKETKMEDRSRIEQDESTVVLEIKEETKIDKTPKADEKLQEDSKSKVGEEPKINQKQKVNGKPTVVEKAKFEEKSKVEKTKSKPVKLVSKSKQKTIEKTDQKPTEKTDLRPKPITKPDIKPVGGSSIEASAAKPKPIVKPKAKEASRDSTPVTKPKEEPKQKATPKAATKTTETRTETKTIVRKIKQKPEEKKKPEQKKQQTTPSKQKGKELAQSDEEELPKSKGIRGRSGVRPGAAALFPATVAATDGATAQIPATVAATDGAAVVTEEKREAFVEDQEQIPIKPLIEELTEKKEIISEFLPDKSSEAIKQVKEEIESATEVVESATPEKVDENVKSIEEEKMKVASDVSGAQVVEQDAVKTVEMVKIKEISEDLKSLAKDKEFDRKPEIC</sequence>
<feature type="compositionally biased region" description="Basic and acidic residues" evidence="1">
    <location>
        <begin position="582"/>
        <end position="613"/>
    </location>
</feature>
<dbReference type="Proteomes" id="UP001187531">
    <property type="component" value="Unassembled WGS sequence"/>
</dbReference>
<feature type="domain" description="Microtubule-associated protein 1A/B/S-like MBL-like" evidence="2">
    <location>
        <begin position="35"/>
        <end position="302"/>
    </location>
</feature>
<feature type="compositionally biased region" description="Basic and acidic residues" evidence="1">
    <location>
        <begin position="747"/>
        <end position="759"/>
    </location>
</feature>
<protein>
    <recommendedName>
        <fullName evidence="2">Microtubule-associated protein 1A/B/S-like MBL-like domain-containing protein</fullName>
    </recommendedName>
</protein>
<evidence type="ECO:0000313" key="3">
    <source>
        <dbReference type="EMBL" id="KAK2713759.1"/>
    </source>
</evidence>
<dbReference type="GO" id="GO:0005829">
    <property type="term" value="C:cytosol"/>
    <property type="evidence" value="ECO:0007669"/>
    <property type="project" value="TreeGrafter"/>
</dbReference>
<dbReference type="GO" id="GO:0008017">
    <property type="term" value="F:microtubule binding"/>
    <property type="evidence" value="ECO:0007669"/>
    <property type="project" value="InterPro"/>
</dbReference>
<feature type="compositionally biased region" description="Basic and acidic residues" evidence="1">
    <location>
        <begin position="401"/>
        <end position="411"/>
    </location>
</feature>
<dbReference type="InterPro" id="IPR026074">
    <property type="entry name" value="MAP1"/>
</dbReference>
<proteinExistence type="predicted"/>
<feature type="compositionally biased region" description="Low complexity" evidence="1">
    <location>
        <begin position="722"/>
        <end position="731"/>
    </location>
</feature>
<dbReference type="GO" id="GO:0000226">
    <property type="term" value="P:microtubule cytoskeleton organization"/>
    <property type="evidence" value="ECO:0007669"/>
    <property type="project" value="InterPro"/>
</dbReference>
<feature type="region of interest" description="Disordered" evidence="1">
    <location>
        <begin position="380"/>
        <end position="525"/>
    </location>
</feature>
<feature type="compositionally biased region" description="Basic and acidic residues" evidence="1">
    <location>
        <begin position="654"/>
        <end position="679"/>
    </location>
</feature>
<dbReference type="Pfam" id="PF25281">
    <property type="entry name" value="MBL_MAP1B"/>
    <property type="match status" value="1"/>
</dbReference>
<comment type="caution">
    <text evidence="3">The sequence shown here is derived from an EMBL/GenBank/DDBJ whole genome shotgun (WGS) entry which is preliminary data.</text>
</comment>
<dbReference type="GO" id="GO:0016358">
    <property type="term" value="P:dendrite development"/>
    <property type="evidence" value="ECO:0007669"/>
    <property type="project" value="TreeGrafter"/>
</dbReference>
<dbReference type="GO" id="GO:0043025">
    <property type="term" value="C:neuronal cell body"/>
    <property type="evidence" value="ECO:0007669"/>
    <property type="project" value="TreeGrafter"/>
</dbReference>
<feature type="compositionally biased region" description="Basic and acidic residues" evidence="1">
    <location>
        <begin position="420"/>
        <end position="437"/>
    </location>
</feature>
<feature type="compositionally biased region" description="Low complexity" evidence="1">
    <location>
        <begin position="440"/>
        <end position="459"/>
    </location>
</feature>
<dbReference type="GO" id="GO:0031114">
    <property type="term" value="P:regulation of microtubule depolymerization"/>
    <property type="evidence" value="ECO:0007669"/>
    <property type="project" value="TreeGrafter"/>
</dbReference>
<reference evidence="3" key="1">
    <citation type="submission" date="2023-07" db="EMBL/GenBank/DDBJ databases">
        <title>Chromosome-level genome assembly of Artemia franciscana.</title>
        <authorList>
            <person name="Jo E."/>
        </authorList>
    </citation>
    <scope>NUCLEOTIDE SEQUENCE</scope>
    <source>
        <tissue evidence="3">Whole body</tissue>
    </source>
</reference>
<feature type="region of interest" description="Disordered" evidence="1">
    <location>
        <begin position="566"/>
        <end position="793"/>
    </location>
</feature>
<dbReference type="GO" id="GO:0003779">
    <property type="term" value="F:actin binding"/>
    <property type="evidence" value="ECO:0007669"/>
    <property type="project" value="TreeGrafter"/>
</dbReference>
<dbReference type="GO" id="GO:0045202">
    <property type="term" value="C:synapse"/>
    <property type="evidence" value="ECO:0007669"/>
    <property type="project" value="TreeGrafter"/>
</dbReference>
<feature type="non-terminal residue" evidence="3">
    <location>
        <position position="1"/>
    </location>
</feature>
<feature type="compositionally biased region" description="Low complexity" evidence="1">
    <location>
        <begin position="391"/>
        <end position="400"/>
    </location>
</feature>
<dbReference type="PANTHER" id="PTHR13843:SF12">
    <property type="entry name" value="ATPASE F1_V1_A1 COMPLEX ALPHA_BETA SUBUNIT NUCLEOTIDE-BINDING DOMAIN-CONTAINING PROTEIN"/>
    <property type="match status" value="1"/>
</dbReference>
<evidence type="ECO:0000313" key="4">
    <source>
        <dbReference type="Proteomes" id="UP001187531"/>
    </source>
</evidence>
<gene>
    <name evidence="3" type="ORF">QYM36_009594</name>
</gene>
<feature type="compositionally biased region" description="Basic and acidic residues" evidence="1">
    <location>
        <begin position="625"/>
        <end position="641"/>
    </location>
</feature>
<dbReference type="EMBL" id="JAVRJZ010000014">
    <property type="protein sequence ID" value="KAK2713759.1"/>
    <property type="molecule type" value="Genomic_DNA"/>
</dbReference>
<organism evidence="3 4">
    <name type="scientific">Artemia franciscana</name>
    <name type="common">Brine shrimp</name>
    <name type="synonym">Artemia sanfranciscana</name>
    <dbReference type="NCBI Taxonomy" id="6661"/>
    <lineage>
        <taxon>Eukaryota</taxon>
        <taxon>Metazoa</taxon>
        <taxon>Ecdysozoa</taxon>
        <taxon>Arthropoda</taxon>
        <taxon>Crustacea</taxon>
        <taxon>Branchiopoda</taxon>
        <taxon>Anostraca</taxon>
        <taxon>Artemiidae</taxon>
        <taxon>Artemia</taxon>
    </lineage>
</organism>
<dbReference type="GO" id="GO:0005874">
    <property type="term" value="C:microtubule"/>
    <property type="evidence" value="ECO:0007669"/>
    <property type="project" value="InterPro"/>
</dbReference>
<feature type="non-terminal residue" evidence="3">
    <location>
        <position position="952"/>
    </location>
</feature>
<name>A0AA88L5L9_ARTSF</name>
<dbReference type="AlphaFoldDB" id="A0AA88L5L9"/>
<accession>A0AA88L5L9</accession>
<feature type="compositionally biased region" description="Basic and acidic residues" evidence="1">
    <location>
        <begin position="463"/>
        <end position="525"/>
    </location>
</feature>
<keyword evidence="4" id="KW-1185">Reference proteome</keyword>
<dbReference type="GO" id="GO:0007409">
    <property type="term" value="P:axonogenesis"/>
    <property type="evidence" value="ECO:0007669"/>
    <property type="project" value="TreeGrafter"/>
</dbReference>
<dbReference type="PANTHER" id="PTHR13843">
    <property type="entry name" value="MICROTUBULE-ASSOCIATED PROTEIN"/>
    <property type="match status" value="1"/>
</dbReference>